<evidence type="ECO:0000256" key="1">
    <source>
        <dbReference type="SAM" id="MobiDB-lite"/>
    </source>
</evidence>
<name>A0A9Q1F8L4_SYNKA</name>
<feature type="region of interest" description="Disordered" evidence="1">
    <location>
        <begin position="67"/>
        <end position="116"/>
    </location>
</feature>
<dbReference type="AlphaFoldDB" id="A0A9Q1F8L4"/>
<comment type="caution">
    <text evidence="2">The sequence shown here is derived from an EMBL/GenBank/DDBJ whole genome shotgun (WGS) entry which is preliminary data.</text>
</comment>
<evidence type="ECO:0000313" key="3">
    <source>
        <dbReference type="Proteomes" id="UP001152622"/>
    </source>
</evidence>
<reference evidence="2" key="1">
    <citation type="journal article" date="2023" name="Science">
        <title>Genome structures resolve the early diversification of teleost fishes.</title>
        <authorList>
            <person name="Parey E."/>
            <person name="Louis A."/>
            <person name="Montfort J."/>
            <person name="Bouchez O."/>
            <person name="Roques C."/>
            <person name="Iampietro C."/>
            <person name="Lluch J."/>
            <person name="Castinel A."/>
            <person name="Donnadieu C."/>
            <person name="Desvignes T."/>
            <person name="Floi Bucao C."/>
            <person name="Jouanno E."/>
            <person name="Wen M."/>
            <person name="Mejri S."/>
            <person name="Dirks R."/>
            <person name="Jansen H."/>
            <person name="Henkel C."/>
            <person name="Chen W.J."/>
            <person name="Zahm M."/>
            <person name="Cabau C."/>
            <person name="Klopp C."/>
            <person name="Thompson A.W."/>
            <person name="Robinson-Rechavi M."/>
            <person name="Braasch I."/>
            <person name="Lecointre G."/>
            <person name="Bobe J."/>
            <person name="Postlethwait J.H."/>
            <person name="Berthelot C."/>
            <person name="Roest Crollius H."/>
            <person name="Guiguen Y."/>
        </authorList>
    </citation>
    <scope>NUCLEOTIDE SEQUENCE</scope>
    <source>
        <strain evidence="2">WJC10195</strain>
    </source>
</reference>
<feature type="region of interest" description="Disordered" evidence="1">
    <location>
        <begin position="1"/>
        <end position="23"/>
    </location>
</feature>
<protein>
    <submittedName>
        <fullName evidence="2">Uncharacterized protein</fullName>
    </submittedName>
</protein>
<feature type="region of interest" description="Disordered" evidence="1">
    <location>
        <begin position="130"/>
        <end position="269"/>
    </location>
</feature>
<feature type="compositionally biased region" description="Basic and acidic residues" evidence="1">
    <location>
        <begin position="70"/>
        <end position="116"/>
    </location>
</feature>
<gene>
    <name evidence="2" type="ORF">SKAU_G00210360</name>
</gene>
<dbReference type="Proteomes" id="UP001152622">
    <property type="component" value="Chromosome 7"/>
</dbReference>
<dbReference type="EMBL" id="JAINUF010000007">
    <property type="protein sequence ID" value="KAJ8353469.1"/>
    <property type="molecule type" value="Genomic_DNA"/>
</dbReference>
<evidence type="ECO:0000313" key="2">
    <source>
        <dbReference type="EMBL" id="KAJ8353469.1"/>
    </source>
</evidence>
<proteinExistence type="predicted"/>
<organism evidence="2 3">
    <name type="scientific">Synaphobranchus kaupii</name>
    <name type="common">Kaup's arrowtooth eel</name>
    <dbReference type="NCBI Taxonomy" id="118154"/>
    <lineage>
        <taxon>Eukaryota</taxon>
        <taxon>Metazoa</taxon>
        <taxon>Chordata</taxon>
        <taxon>Craniata</taxon>
        <taxon>Vertebrata</taxon>
        <taxon>Euteleostomi</taxon>
        <taxon>Actinopterygii</taxon>
        <taxon>Neopterygii</taxon>
        <taxon>Teleostei</taxon>
        <taxon>Anguilliformes</taxon>
        <taxon>Synaphobranchidae</taxon>
        <taxon>Synaphobranchus</taxon>
    </lineage>
</organism>
<feature type="compositionally biased region" description="Basic and acidic residues" evidence="1">
    <location>
        <begin position="130"/>
        <end position="159"/>
    </location>
</feature>
<keyword evidence="3" id="KW-1185">Reference proteome</keyword>
<accession>A0A9Q1F8L4</accession>
<sequence length="294" mass="34310">MRRSKSVAEMRTPMDLIIKRHPEKKKQIRKYMEKWNKITTGGQQWPKEGTFDPTCCDEMEAIIKYHKPKDKSDKREGKRIRENEEQVEDNRRKIDLLLQEEDRRRQDEEPWRVENNRRCAMAALEEECEQYSRETECEQLTQEEKESQRQYARKEEKERKGRRSPAAKSSGWGPLTPTPAEREVQVPPEGMDNQEERTRCRSLIQSPNSGPASRCPEQRKKRGGRPSEEGPKESQPLYSEEEAAASTEGCPSDSESGEEEEADSILKSGTRRIVHGKLWVKERPAARARNKTQQ</sequence>